<keyword evidence="1" id="KW-1133">Transmembrane helix</keyword>
<dbReference type="Proteomes" id="UP000232412">
    <property type="component" value="Unassembled WGS sequence"/>
</dbReference>
<gene>
    <name evidence="2" type="ORF">NSIN_10114</name>
</gene>
<name>A0A2H1EE42_9ARCH</name>
<organism evidence="2 3">
    <name type="scientific">Nitrosotalea sinensis</name>
    <dbReference type="NCBI Taxonomy" id="1499975"/>
    <lineage>
        <taxon>Archaea</taxon>
        <taxon>Nitrososphaerota</taxon>
        <taxon>Nitrososphaeria</taxon>
        <taxon>Nitrosotaleales</taxon>
        <taxon>Nitrosotaleaceae</taxon>
        <taxon>Nitrosotalea</taxon>
    </lineage>
</organism>
<protein>
    <submittedName>
        <fullName evidence="2">Uncharacterized protein</fullName>
    </submittedName>
</protein>
<keyword evidence="1" id="KW-0472">Membrane</keyword>
<keyword evidence="3" id="KW-1185">Reference proteome</keyword>
<evidence type="ECO:0000313" key="3">
    <source>
        <dbReference type="Proteomes" id="UP000232412"/>
    </source>
</evidence>
<dbReference type="RefSeq" id="WP_245871850.1">
    <property type="nucleotide sequence ID" value="NZ_FRFC01000001.1"/>
</dbReference>
<accession>A0A2H1EE42</accession>
<sequence>MKLLVFGLLLLVSASAFLDEAFALQLSTDREVYSKGQPLLVYGQGLPNEPIIIRLFAPDGTIAQFNQINADETGAFSHILIKWPNATSTYSYGTYSVEAIATKEQGISKKIDVKFSSNSSLVQVPLQRIVLVSVFAPQTAAINQTFRVFIQVTSDGLLVAGSPATLLSSSHVHMPDGSVVSLSDSIKTLHQGLFYVDFTPTQEGTYVFHITANSQGTIANGSVATLVLKQSIEGISNQILKLNAVLDSTSQELDKLKSEIQGFGNVLDSSQQSIAQANQNLNKSVSTMSESVKNIDDASTQLNSLFLPVVALIAIIIALQITILARRR</sequence>
<feature type="transmembrane region" description="Helical" evidence="1">
    <location>
        <begin position="305"/>
        <end position="325"/>
    </location>
</feature>
<proteinExistence type="predicted"/>
<dbReference type="EMBL" id="FRFC01000001">
    <property type="protein sequence ID" value="SHO42645.1"/>
    <property type="molecule type" value="Genomic_DNA"/>
</dbReference>
<keyword evidence="1" id="KW-0812">Transmembrane</keyword>
<reference evidence="3" key="1">
    <citation type="submission" date="2016-12" db="EMBL/GenBank/DDBJ databases">
        <authorList>
            <person name="Herbold C."/>
        </authorList>
    </citation>
    <scope>NUCLEOTIDE SEQUENCE [LARGE SCALE GENOMIC DNA]</scope>
</reference>
<evidence type="ECO:0000313" key="2">
    <source>
        <dbReference type="EMBL" id="SHO42645.1"/>
    </source>
</evidence>
<evidence type="ECO:0000256" key="1">
    <source>
        <dbReference type="SAM" id="Phobius"/>
    </source>
</evidence>
<dbReference type="AlphaFoldDB" id="A0A2H1EE42"/>